<reference evidence="3 4" key="1">
    <citation type="submission" date="2016-07" db="EMBL/GenBank/DDBJ databases">
        <title>Draft Genome Sequence of Methylobrevis pamukkalensis PK2.</title>
        <authorList>
            <person name="Vasilenko O.V."/>
            <person name="Doronina N.V."/>
            <person name="Shmareva M.N."/>
            <person name="Tarlachkov S.V."/>
            <person name="Mustakhimov I."/>
            <person name="Trotsenko Y.A."/>
        </authorList>
    </citation>
    <scope>NUCLEOTIDE SEQUENCE [LARGE SCALE GENOMIC DNA]</scope>
    <source>
        <strain evidence="3 4">PK2</strain>
    </source>
</reference>
<keyword evidence="4" id="KW-1185">Reference proteome</keyword>
<organism evidence="3 4">
    <name type="scientific">Methylobrevis pamukkalensis</name>
    <dbReference type="NCBI Taxonomy" id="1439726"/>
    <lineage>
        <taxon>Bacteria</taxon>
        <taxon>Pseudomonadati</taxon>
        <taxon>Pseudomonadota</taxon>
        <taxon>Alphaproteobacteria</taxon>
        <taxon>Hyphomicrobiales</taxon>
        <taxon>Pleomorphomonadaceae</taxon>
        <taxon>Methylobrevis</taxon>
    </lineage>
</organism>
<dbReference type="NCBIfam" id="TIGR01845">
    <property type="entry name" value="outer_NodT"/>
    <property type="match status" value="1"/>
</dbReference>
<accession>A0A1E3H912</accession>
<proteinExistence type="inferred from homology"/>
<evidence type="ECO:0000313" key="3">
    <source>
        <dbReference type="EMBL" id="ODN72286.1"/>
    </source>
</evidence>
<sequence>MHARVADPVRLCPSCRLVSLTGVNLSGMSSSSVRPLRPSGLRRVAAIAVPALGLLLAGCSVGPDFARPALDADAGYVQGGNPKSTASASTMGGTAQAFVSGQDVPGRWWEMYGSKKLSRLVETAMAASPDVAAAQATLRQAQENTLAAGGALLPAVDGSTNASRQQTQSNSSGKSIYNLFSAGVSVTYALDVFGGTRRSIESLEAQAEFQRYQLEATYLALTANVVTAAVQEASLREQISATNEILRSQQDALNLLEEQVRLGAGARADVLSQQSTLAQTRATLPPLEKALAQQRNQLAVLIGRFPNAEIGASFRLSDLKLPRRLPLSVPSQLVAQRPDVRAAEATLHAASAEVGVAIANQLPQFSITADLGASSQKLNKLLTDSGGVWSIGAGLTQPIFDGGTLFHRRKAAEAAYEAAAAQYRSTVLSAFQEVADAIRALQSDADALRASLAAHDAAAASLELTREQFQAGAVAYLNLLTAQQTYQSARLNLVSAQAARFADTAALFQALGGGWWNRVPPPEQTVAAAR</sequence>
<keyword evidence="2" id="KW-0812">Transmembrane</keyword>
<dbReference type="InterPro" id="IPR003423">
    <property type="entry name" value="OMP_efflux"/>
</dbReference>
<keyword evidence="2" id="KW-0472">Membrane</keyword>
<dbReference type="GO" id="GO:0015562">
    <property type="term" value="F:efflux transmembrane transporter activity"/>
    <property type="evidence" value="ECO:0007669"/>
    <property type="project" value="InterPro"/>
</dbReference>
<dbReference type="PANTHER" id="PTHR30203:SF33">
    <property type="entry name" value="BLR4455 PROTEIN"/>
    <property type="match status" value="1"/>
</dbReference>
<dbReference type="Pfam" id="PF02321">
    <property type="entry name" value="OEP"/>
    <property type="match status" value="2"/>
</dbReference>
<dbReference type="InterPro" id="IPR010131">
    <property type="entry name" value="MdtP/NodT-like"/>
</dbReference>
<comment type="subcellular location">
    <subcellularLocation>
        <location evidence="2">Cell membrane</location>
        <topology evidence="2">Lipid-anchor</topology>
    </subcellularLocation>
</comment>
<comment type="similarity">
    <text evidence="1 2">Belongs to the outer membrane factor (OMF) (TC 1.B.17) family.</text>
</comment>
<dbReference type="Proteomes" id="UP000094622">
    <property type="component" value="Unassembled WGS sequence"/>
</dbReference>
<dbReference type="PANTHER" id="PTHR30203">
    <property type="entry name" value="OUTER MEMBRANE CATION EFFLUX PROTEIN"/>
    <property type="match status" value="1"/>
</dbReference>
<name>A0A1E3H912_9HYPH</name>
<evidence type="ECO:0000256" key="2">
    <source>
        <dbReference type="RuleBase" id="RU362097"/>
    </source>
</evidence>
<protein>
    <submittedName>
        <fullName evidence="3">Toluene efflux pump outer membrane protein TtgF</fullName>
    </submittedName>
</protein>
<dbReference type="AlphaFoldDB" id="A0A1E3H912"/>
<dbReference type="EMBL" id="MCRJ01000004">
    <property type="protein sequence ID" value="ODN72286.1"/>
    <property type="molecule type" value="Genomic_DNA"/>
</dbReference>
<keyword evidence="2" id="KW-0564">Palmitate</keyword>
<dbReference type="SUPFAM" id="SSF56954">
    <property type="entry name" value="Outer membrane efflux proteins (OEP)"/>
    <property type="match status" value="1"/>
</dbReference>
<keyword evidence="2" id="KW-1134">Transmembrane beta strand</keyword>
<dbReference type="GO" id="GO:0005886">
    <property type="term" value="C:plasma membrane"/>
    <property type="evidence" value="ECO:0007669"/>
    <property type="project" value="UniProtKB-SubCell"/>
</dbReference>
<comment type="caution">
    <text evidence="3">The sequence shown here is derived from an EMBL/GenBank/DDBJ whole genome shotgun (WGS) entry which is preliminary data.</text>
</comment>
<evidence type="ECO:0000313" key="4">
    <source>
        <dbReference type="Proteomes" id="UP000094622"/>
    </source>
</evidence>
<dbReference type="Gene3D" id="1.20.1600.10">
    <property type="entry name" value="Outer membrane efflux proteins (OEP)"/>
    <property type="match status" value="1"/>
</dbReference>
<gene>
    <name evidence="3" type="primary">ttgF</name>
    <name evidence="3" type="ORF">A6302_00351</name>
</gene>
<evidence type="ECO:0000256" key="1">
    <source>
        <dbReference type="ARBA" id="ARBA00007613"/>
    </source>
</evidence>
<keyword evidence="2" id="KW-0449">Lipoprotein</keyword>
<dbReference type="Gene3D" id="2.20.200.10">
    <property type="entry name" value="Outer membrane efflux proteins (OEP)"/>
    <property type="match status" value="1"/>
</dbReference>
<dbReference type="PATRIC" id="fig|1439726.3.peg.370"/>